<dbReference type="RefSeq" id="WP_109960109.1">
    <property type="nucleotide sequence ID" value="NZ_CP029553.1"/>
</dbReference>
<reference evidence="2 3" key="1">
    <citation type="submission" date="2018-05" db="EMBL/GenBank/DDBJ databases">
        <title>Complete Genome Sequence of Methylobacterium sp. 17Sr1-28.</title>
        <authorList>
            <person name="Srinivasan S."/>
        </authorList>
    </citation>
    <scope>NUCLEOTIDE SEQUENCE [LARGE SCALE GENOMIC DNA]</scope>
    <source>
        <strain evidence="2 3">17Sr1-28</strain>
    </source>
</reference>
<dbReference type="InterPro" id="IPR029068">
    <property type="entry name" value="Glyas_Bleomycin-R_OHBP_Dase"/>
</dbReference>
<accession>A0A2U8WQL9</accession>
<dbReference type="AlphaFoldDB" id="A0A2U8WQL9"/>
<dbReference type="OrthoDB" id="9812656at2"/>
<dbReference type="InterPro" id="IPR050383">
    <property type="entry name" value="GlyoxalaseI/FosfomycinResist"/>
</dbReference>
<dbReference type="PROSITE" id="PS51819">
    <property type="entry name" value="VOC"/>
    <property type="match status" value="1"/>
</dbReference>
<dbReference type="InterPro" id="IPR037523">
    <property type="entry name" value="VOC_core"/>
</dbReference>
<dbReference type="Proteomes" id="UP000245444">
    <property type="component" value="Chromosome"/>
</dbReference>
<evidence type="ECO:0000313" key="3">
    <source>
        <dbReference type="Proteomes" id="UP000245444"/>
    </source>
</evidence>
<gene>
    <name evidence="2" type="ORF">DK419_16910</name>
</gene>
<feature type="domain" description="VOC" evidence="1">
    <location>
        <begin position="6"/>
        <end position="131"/>
    </location>
</feature>
<keyword evidence="3" id="KW-1185">Reference proteome</keyword>
<dbReference type="SUPFAM" id="SSF54593">
    <property type="entry name" value="Glyoxalase/Bleomycin resistance protein/Dihydroxybiphenyl dioxygenase"/>
    <property type="match status" value="1"/>
</dbReference>
<sequence length="137" mass="14542">MPEIAGILETVLYVDDLARAAAFWGGTMGLPCIHEDHRMRAYDVAGRGVLLLFPRGGSLHPIATPGGTIPPHDGSGPLHLALSIPAGALAAWEEHLTAQGTAIEGRTTWPRGGVSLYFRDPDGHLVELATPGLWKGY</sequence>
<organism evidence="2 3">
    <name type="scientific">Methylobacterium terrae</name>
    <dbReference type="NCBI Taxonomy" id="2202827"/>
    <lineage>
        <taxon>Bacteria</taxon>
        <taxon>Pseudomonadati</taxon>
        <taxon>Pseudomonadota</taxon>
        <taxon>Alphaproteobacteria</taxon>
        <taxon>Hyphomicrobiales</taxon>
        <taxon>Methylobacteriaceae</taxon>
        <taxon>Methylobacterium</taxon>
    </lineage>
</organism>
<dbReference type="Gene3D" id="3.10.180.10">
    <property type="entry name" value="2,3-Dihydroxybiphenyl 1,2-Dioxygenase, domain 1"/>
    <property type="match status" value="1"/>
</dbReference>
<dbReference type="InterPro" id="IPR004360">
    <property type="entry name" value="Glyas_Fos-R_dOase_dom"/>
</dbReference>
<proteinExistence type="predicted"/>
<dbReference type="PANTHER" id="PTHR21366">
    <property type="entry name" value="GLYOXALASE FAMILY PROTEIN"/>
    <property type="match status" value="1"/>
</dbReference>
<dbReference type="Pfam" id="PF00903">
    <property type="entry name" value="Glyoxalase"/>
    <property type="match status" value="1"/>
</dbReference>
<dbReference type="KEGG" id="mtea:DK419_16910"/>
<evidence type="ECO:0000313" key="2">
    <source>
        <dbReference type="EMBL" id="AWN47788.1"/>
    </source>
</evidence>
<protein>
    <submittedName>
        <fullName evidence="2">Glyoxalase</fullName>
    </submittedName>
</protein>
<dbReference type="EMBL" id="CP029553">
    <property type="protein sequence ID" value="AWN47788.1"/>
    <property type="molecule type" value="Genomic_DNA"/>
</dbReference>
<dbReference type="PANTHER" id="PTHR21366:SF22">
    <property type="entry name" value="VOC DOMAIN-CONTAINING PROTEIN"/>
    <property type="match status" value="1"/>
</dbReference>
<name>A0A2U8WQL9_9HYPH</name>
<evidence type="ECO:0000259" key="1">
    <source>
        <dbReference type="PROSITE" id="PS51819"/>
    </source>
</evidence>